<organism evidence="3 4">
    <name type="scientific">Nostoc punctiforme (strain ATCC 29133 / PCC 73102)</name>
    <dbReference type="NCBI Taxonomy" id="63737"/>
    <lineage>
        <taxon>Bacteria</taxon>
        <taxon>Bacillati</taxon>
        <taxon>Cyanobacteriota</taxon>
        <taxon>Cyanophyceae</taxon>
        <taxon>Nostocales</taxon>
        <taxon>Nostocaceae</taxon>
        <taxon>Nostoc</taxon>
    </lineage>
</organism>
<feature type="domain" description="Tc1-like transposase DDE" evidence="1">
    <location>
        <begin position="166"/>
        <end position="303"/>
    </location>
</feature>
<name>B2JBH8_NOSP7</name>
<gene>
    <name evidence="3" type="ordered locus">Npun_BF154</name>
</gene>
<evidence type="ECO:0000313" key="4">
    <source>
        <dbReference type="Proteomes" id="UP000001191"/>
    </source>
</evidence>
<dbReference type="InterPro" id="IPR036397">
    <property type="entry name" value="RNaseH_sf"/>
</dbReference>
<sequence length="342" mass="39828">MRSLSEFIENSQDKREIQRALAVKMLLEGYTHVAIQSILDVSSGFISKWKKAFFTFGVEGLKLRYKGSQGFLNPQQRYCVIEWLKTKEKWNLSELEYEIASSYGVVFESKQSYYDLFDAAGISWKKTQAHNPKYDEELVASKKKEICELLETRRSEIESGKLVVFMVDECHLLWGDICGYVWGKTSERISVPVVNARDKQTYFGAIDYKTHEFITYAAKKGDSQNMINFLEYLQSQRPGANLLIIWDGASYHRSNAIQDYLDSLNRQLEQEQWLITCKRFAPNAPQQNPVEDIWLQAKKLIREFYFFCHSFSVVKALFELAVNGQIFDFPKLNEYGNFSQMI</sequence>
<dbReference type="Pfam" id="PF13358">
    <property type="entry name" value="DDE_3"/>
    <property type="match status" value="1"/>
</dbReference>
<keyword evidence="3" id="KW-0614">Plasmid</keyword>
<reference evidence="4" key="1">
    <citation type="submission" date="2008-04" db="EMBL/GenBank/DDBJ databases">
        <title>Complete sequence of plasmid 2 of Nostoc punctiforme ATCC 29133.</title>
        <authorList>
            <consortium name="US DOE Joint Genome Institute"/>
            <person name="Copeland A."/>
            <person name="Lucas S."/>
            <person name="Lapidus A."/>
            <person name="Glavina del Rio T."/>
            <person name="Dalin E."/>
            <person name="Tice H."/>
            <person name="Pitluck S."/>
            <person name="Chain P."/>
            <person name="Malfatti S."/>
            <person name="Shin M."/>
            <person name="Vergez L."/>
            <person name="Schmutz J."/>
            <person name="Larimer F."/>
            <person name="Land M."/>
            <person name="Hauser L."/>
            <person name="Kyrpides N."/>
            <person name="Kim E."/>
            <person name="Meeks J.C."/>
            <person name="Elhai J."/>
            <person name="Campbell E.L."/>
            <person name="Thiel T."/>
            <person name="Longmire J."/>
            <person name="Potts M."/>
            <person name="Atlas R."/>
        </authorList>
    </citation>
    <scope>NUCLEOTIDE SEQUENCE [LARGE SCALE GENOMIC DNA]</scope>
    <source>
        <strain evidence="4">ATCC 29133 / PCC 73102</strain>
        <plasmid evidence="4">Plasmid pNPUN02</plasmid>
    </source>
</reference>
<dbReference type="InterPro" id="IPR047655">
    <property type="entry name" value="Transpos_IS630-like"/>
</dbReference>
<dbReference type="KEGG" id="npu:Npun_BF154"/>
<geneLocation type="plasmid" evidence="3 4">
    <name>pNPUN02</name>
</geneLocation>
<dbReference type="EnsemblBacteria" id="ACC85282">
    <property type="protein sequence ID" value="ACC85282"/>
    <property type="gene ID" value="Npun_BF154"/>
</dbReference>
<accession>B2JBH8</accession>
<dbReference type="SUPFAM" id="SSF46689">
    <property type="entry name" value="Homeodomain-like"/>
    <property type="match status" value="1"/>
</dbReference>
<dbReference type="SUPFAM" id="SSF53098">
    <property type="entry name" value="Ribonuclease H-like"/>
    <property type="match status" value="1"/>
</dbReference>
<dbReference type="InterPro" id="IPR009057">
    <property type="entry name" value="Homeodomain-like_sf"/>
</dbReference>
<dbReference type="GO" id="GO:0003676">
    <property type="term" value="F:nucleic acid binding"/>
    <property type="evidence" value="ECO:0007669"/>
    <property type="project" value="InterPro"/>
</dbReference>
<dbReference type="NCBIfam" id="NF033545">
    <property type="entry name" value="transpos_IS630"/>
    <property type="match status" value="1"/>
</dbReference>
<dbReference type="EMBL" id="CP001039">
    <property type="protein sequence ID" value="ACC85282.1"/>
    <property type="molecule type" value="Genomic_DNA"/>
</dbReference>
<dbReference type="PhylomeDB" id="B2JBH8"/>
<keyword evidence="4" id="KW-1185">Reference proteome</keyword>
<dbReference type="Proteomes" id="UP000001191">
    <property type="component" value="Plasmid pNPUN02"/>
</dbReference>
<proteinExistence type="predicted"/>
<evidence type="ECO:0000259" key="1">
    <source>
        <dbReference type="Pfam" id="PF13358"/>
    </source>
</evidence>
<evidence type="ECO:0000259" key="2">
    <source>
        <dbReference type="Pfam" id="PF13592"/>
    </source>
</evidence>
<dbReference type="Pfam" id="PF13384">
    <property type="entry name" value="HTH_23"/>
    <property type="match status" value="1"/>
</dbReference>
<dbReference type="AlphaFoldDB" id="B2JBH8"/>
<dbReference type="Pfam" id="PF13592">
    <property type="entry name" value="HTH_33"/>
    <property type="match status" value="1"/>
</dbReference>
<dbReference type="RefSeq" id="WP_012413290.1">
    <property type="nucleotide sequence ID" value="NC_010632.1"/>
</dbReference>
<dbReference type="Gene3D" id="3.30.420.10">
    <property type="entry name" value="Ribonuclease H-like superfamily/Ribonuclease H"/>
    <property type="match status" value="1"/>
</dbReference>
<dbReference type="InterPro" id="IPR038717">
    <property type="entry name" value="Tc1-like_DDE_dom"/>
</dbReference>
<feature type="domain" description="Winged helix-turn helix" evidence="2">
    <location>
        <begin position="87"/>
        <end position="145"/>
    </location>
</feature>
<dbReference type="OrthoDB" id="465657at2"/>
<evidence type="ECO:0000313" key="3">
    <source>
        <dbReference type="EMBL" id="ACC85282.1"/>
    </source>
</evidence>
<dbReference type="InterPro" id="IPR025959">
    <property type="entry name" value="Winged_HTH_dom"/>
</dbReference>
<dbReference type="HOGENOM" id="CLU_873871_0_0_3"/>
<dbReference type="InterPro" id="IPR012337">
    <property type="entry name" value="RNaseH-like_sf"/>
</dbReference>
<protein>
    <submittedName>
        <fullName evidence="3">Transposase</fullName>
    </submittedName>
</protein>